<dbReference type="EMBL" id="AONQ01000012">
    <property type="protein sequence ID" value="EME70796.1"/>
    <property type="molecule type" value="Genomic_DNA"/>
</dbReference>
<dbReference type="InterPro" id="IPR036909">
    <property type="entry name" value="Cyt_c-like_dom_sf"/>
</dbReference>
<evidence type="ECO:0000256" key="2">
    <source>
        <dbReference type="ARBA" id="ARBA00022448"/>
    </source>
</evidence>
<name>M2YCS3_9PROT</name>
<comment type="caution">
    <text evidence="11">The sequence shown here is derived from an EMBL/GenBank/DDBJ whole genome shotgun (WGS) entry which is preliminary data.</text>
</comment>
<accession>M2YCS3</accession>
<evidence type="ECO:0000256" key="3">
    <source>
        <dbReference type="ARBA" id="ARBA00022617"/>
    </source>
</evidence>
<organism evidence="11 12">
    <name type="scientific">Paramagnetospirillum caucaseum</name>
    <dbReference type="NCBI Taxonomy" id="1244869"/>
    <lineage>
        <taxon>Bacteria</taxon>
        <taxon>Pseudomonadati</taxon>
        <taxon>Pseudomonadota</taxon>
        <taxon>Alphaproteobacteria</taxon>
        <taxon>Rhodospirillales</taxon>
        <taxon>Magnetospirillaceae</taxon>
        <taxon>Paramagnetospirillum</taxon>
    </lineage>
</organism>
<dbReference type="PROSITE" id="PS51007">
    <property type="entry name" value="CYTC"/>
    <property type="match status" value="1"/>
</dbReference>
<dbReference type="RefSeq" id="WP_008615483.1">
    <property type="nucleotide sequence ID" value="NZ_AONQ01000012.1"/>
</dbReference>
<dbReference type="InterPro" id="IPR008168">
    <property type="entry name" value="Cyt_C_IC"/>
</dbReference>
<dbReference type="GO" id="GO:0020037">
    <property type="term" value="F:heme binding"/>
    <property type="evidence" value="ECO:0007669"/>
    <property type="project" value="InterPro"/>
</dbReference>
<comment type="cofactor">
    <cofactor evidence="1">
        <name>heme c</name>
        <dbReference type="ChEBI" id="CHEBI:61717"/>
    </cofactor>
</comment>
<dbReference type="GO" id="GO:0005506">
    <property type="term" value="F:iron ion binding"/>
    <property type="evidence" value="ECO:0007669"/>
    <property type="project" value="InterPro"/>
</dbReference>
<reference evidence="11 12" key="1">
    <citation type="journal article" date="2014" name="Genome Announc.">
        <title>Draft Genome Sequence of Magnetospirillum sp. Strain SO-1, a Freshwater Magnetotactic Bacterium Isolated from the Ol'khovka River, Russia.</title>
        <authorList>
            <person name="Grouzdev D.S."/>
            <person name="Dziuba M.V."/>
            <person name="Sukhacheva M.S."/>
            <person name="Mardanov A.V."/>
            <person name="Beletskiy A.V."/>
            <person name="Kuznetsov B.B."/>
            <person name="Skryabin K.G."/>
        </authorList>
    </citation>
    <scope>NUCLEOTIDE SEQUENCE [LARGE SCALE GENOMIC DNA]</scope>
    <source>
        <strain evidence="11 12">SO-1</strain>
    </source>
</reference>
<keyword evidence="3 8" id="KW-0349">Heme</keyword>
<feature type="region of interest" description="Disordered" evidence="9">
    <location>
        <begin position="58"/>
        <end position="79"/>
    </location>
</feature>
<evidence type="ECO:0000256" key="5">
    <source>
        <dbReference type="ARBA" id="ARBA00022723"/>
    </source>
</evidence>
<keyword evidence="7 8" id="KW-0408">Iron</keyword>
<evidence type="ECO:0000256" key="7">
    <source>
        <dbReference type="ARBA" id="ARBA00023004"/>
    </source>
</evidence>
<dbReference type="PANTHER" id="PTHR35008:SF4">
    <property type="entry name" value="BLL4482 PROTEIN"/>
    <property type="match status" value="1"/>
</dbReference>
<gene>
    <name evidence="11" type="ORF">H261_06179</name>
</gene>
<keyword evidence="2" id="KW-0813">Transport</keyword>
<evidence type="ECO:0000256" key="1">
    <source>
        <dbReference type="ARBA" id="ARBA00001926"/>
    </source>
</evidence>
<dbReference type="SUPFAM" id="SSF46626">
    <property type="entry name" value="Cytochrome c"/>
    <property type="match status" value="1"/>
</dbReference>
<keyword evidence="4" id="KW-0679">Respiratory chain</keyword>
<dbReference type="InterPro" id="IPR051459">
    <property type="entry name" value="Cytochrome_c-type_DH"/>
</dbReference>
<dbReference type="STRING" id="1244869.H261_06179"/>
<dbReference type="PRINTS" id="PR00605">
    <property type="entry name" value="CYTCHROMECIC"/>
</dbReference>
<evidence type="ECO:0000313" key="12">
    <source>
        <dbReference type="Proteomes" id="UP000011744"/>
    </source>
</evidence>
<proteinExistence type="predicted"/>
<sequence length="146" mass="16246">MRAWVLVLVVGAVTGVAAWVWWPRGYGINPQDARQVAQGYDLYNQHCAACHGHDLKGEPDWQTRKAGGELPAPPHDSTGHTWHHPEEQLFAIIKHGIARFAPPGYKTAMPAFVGTLTDAEIKAVLSYIESTWPADVQERRAAMLRR</sequence>
<dbReference type="eggNOG" id="COG2010">
    <property type="taxonomic scope" value="Bacteria"/>
</dbReference>
<feature type="compositionally biased region" description="Basic and acidic residues" evidence="9">
    <location>
        <begin position="58"/>
        <end position="67"/>
    </location>
</feature>
<dbReference type="OrthoDB" id="9811281at2"/>
<keyword evidence="6" id="KW-0249">Electron transport</keyword>
<dbReference type="Pfam" id="PF13442">
    <property type="entry name" value="Cytochrome_CBB3"/>
    <property type="match status" value="1"/>
</dbReference>
<dbReference type="InterPro" id="IPR009056">
    <property type="entry name" value="Cyt_c-like_dom"/>
</dbReference>
<evidence type="ECO:0000259" key="10">
    <source>
        <dbReference type="PROSITE" id="PS51007"/>
    </source>
</evidence>
<keyword evidence="12" id="KW-1185">Reference proteome</keyword>
<evidence type="ECO:0000313" key="11">
    <source>
        <dbReference type="EMBL" id="EME70796.1"/>
    </source>
</evidence>
<evidence type="ECO:0000256" key="6">
    <source>
        <dbReference type="ARBA" id="ARBA00022982"/>
    </source>
</evidence>
<dbReference type="PATRIC" id="fig|1244869.3.peg.1241"/>
<keyword evidence="5 8" id="KW-0479">Metal-binding</keyword>
<dbReference type="GO" id="GO:0009055">
    <property type="term" value="F:electron transfer activity"/>
    <property type="evidence" value="ECO:0007669"/>
    <property type="project" value="InterPro"/>
</dbReference>
<dbReference type="AlphaFoldDB" id="M2YCS3"/>
<protein>
    <submittedName>
        <fullName evidence="11">Cytochrome</fullName>
    </submittedName>
</protein>
<evidence type="ECO:0000256" key="4">
    <source>
        <dbReference type="ARBA" id="ARBA00022660"/>
    </source>
</evidence>
<dbReference type="Proteomes" id="UP000011744">
    <property type="component" value="Unassembled WGS sequence"/>
</dbReference>
<evidence type="ECO:0000256" key="8">
    <source>
        <dbReference type="PROSITE-ProRule" id="PRU00433"/>
    </source>
</evidence>
<dbReference type="PANTHER" id="PTHR35008">
    <property type="entry name" value="BLL4482 PROTEIN-RELATED"/>
    <property type="match status" value="1"/>
</dbReference>
<dbReference type="Gene3D" id="1.10.760.10">
    <property type="entry name" value="Cytochrome c-like domain"/>
    <property type="match status" value="1"/>
</dbReference>
<evidence type="ECO:0000256" key="9">
    <source>
        <dbReference type="SAM" id="MobiDB-lite"/>
    </source>
</evidence>
<feature type="domain" description="Cytochrome c" evidence="10">
    <location>
        <begin position="34"/>
        <end position="132"/>
    </location>
</feature>